<keyword evidence="4" id="KW-1185">Reference proteome</keyword>
<keyword evidence="1" id="KW-0378">Hydrolase</keyword>
<evidence type="ECO:0000313" key="3">
    <source>
        <dbReference type="EMBL" id="EED94784.1"/>
    </source>
</evidence>
<dbReference type="GeneID" id="7444677"/>
<dbReference type="SUPFAM" id="SSF51445">
    <property type="entry name" value="(Trans)glycosidases"/>
    <property type="match status" value="1"/>
</dbReference>
<keyword evidence="2" id="KW-0326">Glycosidase</keyword>
<dbReference type="GO" id="GO:0009251">
    <property type="term" value="P:glucan catabolic process"/>
    <property type="evidence" value="ECO:0000318"/>
    <property type="project" value="GO_Central"/>
</dbReference>
<dbReference type="GO" id="GO:0004338">
    <property type="term" value="F:glucan exo-1,3-beta-glucosidase activity"/>
    <property type="evidence" value="ECO:0000318"/>
    <property type="project" value="GO_Central"/>
</dbReference>
<dbReference type="HOGENOM" id="CLU_020969_0_0_1"/>
<gene>
    <name evidence="3" type="ORF">THAPSDRAFT_13556</name>
</gene>
<sequence length="499" mass="56485">MDHFSFCEVLGPEEGNKQLRRHWESWVTEDIVKQLAQSGAVNSLRVPVGDFMFEPYGPYVGCTDGAIDYLDTLLDWAHTYGLSVLLDVHTQKDSQNGFDNSGQSLGFQWTSGLSTYPRNLVTFQHWPIRAANWIGEFDAVAINYTTINYDNINHSLNVIEKLVGRYSGHPAVKGVEPVNEPWELTPLTLLKKFYWDAYLIVKKEAPHWKFVMHDSFRFTPETWGGFMRGCPDRALDTHIYQAWQDPAPRLSFYNNACAAKKQIALMERAFGPVVVGEWSLATDNCAMWINGFNDNLPGFPRSPCKYIPCSTGYMGEGQPGVPVDIGKPLQGPYGTGMSGPSFGLCPVDRDWLTERDGTDEVMSLLALKKISAFTGIGHGFYFWNFRTDLYNPQWSYILALERGWIPKGDLNDERIINACHREDEGDFVCEANRDVPEDTIRGGMEYALEEEEKDSKYIYNLRGEELYDEADEIFSSFWESRRAQGATCDFGGAASLSEV</sequence>
<protein>
    <submittedName>
        <fullName evidence="3">Uncharacterized protein</fullName>
    </submittedName>
</protein>
<dbReference type="RefSeq" id="XP_002287341.1">
    <property type="nucleotide sequence ID" value="XM_002287305.1"/>
</dbReference>
<evidence type="ECO:0000313" key="4">
    <source>
        <dbReference type="Proteomes" id="UP000001449"/>
    </source>
</evidence>
<dbReference type="Gene3D" id="3.20.20.80">
    <property type="entry name" value="Glycosidases"/>
    <property type="match status" value="1"/>
</dbReference>
<dbReference type="eggNOG" id="ENOG502QPYU">
    <property type="taxonomic scope" value="Eukaryota"/>
</dbReference>
<organism evidence="3 4">
    <name type="scientific">Thalassiosira pseudonana</name>
    <name type="common">Marine diatom</name>
    <name type="synonym">Cyclotella nana</name>
    <dbReference type="NCBI Taxonomy" id="35128"/>
    <lineage>
        <taxon>Eukaryota</taxon>
        <taxon>Sar</taxon>
        <taxon>Stramenopiles</taxon>
        <taxon>Ochrophyta</taxon>
        <taxon>Bacillariophyta</taxon>
        <taxon>Coscinodiscophyceae</taxon>
        <taxon>Thalassiosirophycidae</taxon>
        <taxon>Thalassiosirales</taxon>
        <taxon>Thalassiosiraceae</taxon>
        <taxon>Thalassiosira</taxon>
    </lineage>
</organism>
<feature type="non-terminal residue" evidence="3">
    <location>
        <position position="499"/>
    </location>
</feature>
<name>B8BUM3_THAPS</name>
<accession>B8BUM3</accession>
<evidence type="ECO:0000256" key="1">
    <source>
        <dbReference type="ARBA" id="ARBA00022801"/>
    </source>
</evidence>
<dbReference type="Proteomes" id="UP000001449">
    <property type="component" value="Chromosome 2"/>
</dbReference>
<evidence type="ECO:0000256" key="2">
    <source>
        <dbReference type="ARBA" id="ARBA00023295"/>
    </source>
</evidence>
<dbReference type="OMA" id="SVAKWSI"/>
<reference evidence="3 4" key="1">
    <citation type="journal article" date="2004" name="Science">
        <title>The genome of the diatom Thalassiosira pseudonana: ecology, evolution, and metabolism.</title>
        <authorList>
            <person name="Armbrust E.V."/>
            <person name="Berges J.A."/>
            <person name="Bowler C."/>
            <person name="Green B.R."/>
            <person name="Martinez D."/>
            <person name="Putnam N.H."/>
            <person name="Zhou S."/>
            <person name="Allen A.E."/>
            <person name="Apt K.E."/>
            <person name="Bechner M."/>
            <person name="Brzezinski M.A."/>
            <person name="Chaal B.K."/>
            <person name="Chiovitti A."/>
            <person name="Davis A.K."/>
            <person name="Demarest M.S."/>
            <person name="Detter J.C."/>
            <person name="Glavina T."/>
            <person name="Goodstein D."/>
            <person name="Hadi M.Z."/>
            <person name="Hellsten U."/>
            <person name="Hildebrand M."/>
            <person name="Jenkins B.D."/>
            <person name="Jurka J."/>
            <person name="Kapitonov V.V."/>
            <person name="Kroger N."/>
            <person name="Lau W.W."/>
            <person name="Lane T.W."/>
            <person name="Larimer F.W."/>
            <person name="Lippmeier J.C."/>
            <person name="Lucas S."/>
            <person name="Medina M."/>
            <person name="Montsant A."/>
            <person name="Obornik M."/>
            <person name="Parker M.S."/>
            <person name="Palenik B."/>
            <person name="Pazour G.J."/>
            <person name="Richardson P.M."/>
            <person name="Rynearson T.A."/>
            <person name="Saito M.A."/>
            <person name="Schwartz D.C."/>
            <person name="Thamatrakoln K."/>
            <person name="Valentin K."/>
            <person name="Vardi A."/>
            <person name="Wilkerson F.P."/>
            <person name="Rokhsar D.S."/>
        </authorList>
    </citation>
    <scope>NUCLEOTIDE SEQUENCE [LARGE SCALE GENOMIC DNA]</scope>
    <source>
        <strain evidence="3 4">CCMP1335</strain>
    </source>
</reference>
<dbReference type="PANTHER" id="PTHR31297:SF38">
    <property type="entry name" value="X8 DOMAIN-CONTAINING PROTEIN"/>
    <property type="match status" value="1"/>
</dbReference>
<dbReference type="PANTHER" id="PTHR31297">
    <property type="entry name" value="GLUCAN ENDO-1,6-BETA-GLUCOSIDASE B"/>
    <property type="match status" value="1"/>
</dbReference>
<dbReference type="AlphaFoldDB" id="B8BUM3"/>
<proteinExistence type="predicted"/>
<dbReference type="InterPro" id="IPR017853">
    <property type="entry name" value="GH"/>
</dbReference>
<dbReference type="InterPro" id="IPR050386">
    <property type="entry name" value="Glycosyl_hydrolase_5"/>
</dbReference>
<dbReference type="InParanoid" id="B8BUM3"/>
<dbReference type="KEGG" id="tps:THAPSDRAFT_13556"/>
<dbReference type="STRING" id="35128.B8BUM3"/>
<dbReference type="SMR" id="B8BUM3"/>
<dbReference type="PaxDb" id="35128-Thaps13556"/>
<dbReference type="EMBL" id="CM000639">
    <property type="protein sequence ID" value="EED94784.1"/>
    <property type="molecule type" value="Genomic_DNA"/>
</dbReference>
<reference evidence="3 4" key="2">
    <citation type="journal article" date="2008" name="Nature">
        <title>The Phaeodactylum genome reveals the evolutionary history of diatom genomes.</title>
        <authorList>
            <person name="Bowler C."/>
            <person name="Allen A.E."/>
            <person name="Badger J.H."/>
            <person name="Grimwood J."/>
            <person name="Jabbari K."/>
            <person name="Kuo A."/>
            <person name="Maheswari U."/>
            <person name="Martens C."/>
            <person name="Maumus F."/>
            <person name="Otillar R.P."/>
            <person name="Rayko E."/>
            <person name="Salamov A."/>
            <person name="Vandepoele K."/>
            <person name="Beszteri B."/>
            <person name="Gruber A."/>
            <person name="Heijde M."/>
            <person name="Katinka M."/>
            <person name="Mock T."/>
            <person name="Valentin K."/>
            <person name="Verret F."/>
            <person name="Berges J.A."/>
            <person name="Brownlee C."/>
            <person name="Cadoret J.P."/>
            <person name="Chiovitti A."/>
            <person name="Choi C.J."/>
            <person name="Coesel S."/>
            <person name="De Martino A."/>
            <person name="Detter J.C."/>
            <person name="Durkin C."/>
            <person name="Falciatore A."/>
            <person name="Fournet J."/>
            <person name="Haruta M."/>
            <person name="Huysman M.J."/>
            <person name="Jenkins B.D."/>
            <person name="Jiroutova K."/>
            <person name="Jorgensen R.E."/>
            <person name="Joubert Y."/>
            <person name="Kaplan A."/>
            <person name="Kroger N."/>
            <person name="Kroth P.G."/>
            <person name="La Roche J."/>
            <person name="Lindquist E."/>
            <person name="Lommer M."/>
            <person name="Martin-Jezequel V."/>
            <person name="Lopez P.J."/>
            <person name="Lucas S."/>
            <person name="Mangogna M."/>
            <person name="McGinnis K."/>
            <person name="Medlin L.K."/>
            <person name="Montsant A."/>
            <person name="Oudot-Le Secq M.P."/>
            <person name="Napoli C."/>
            <person name="Obornik M."/>
            <person name="Parker M.S."/>
            <person name="Petit J.L."/>
            <person name="Porcel B.M."/>
            <person name="Poulsen N."/>
            <person name="Robison M."/>
            <person name="Rychlewski L."/>
            <person name="Rynearson T.A."/>
            <person name="Schmutz J."/>
            <person name="Shapiro H."/>
            <person name="Siaut M."/>
            <person name="Stanley M."/>
            <person name="Sussman M.R."/>
            <person name="Taylor A.R."/>
            <person name="Vardi A."/>
            <person name="von Dassow P."/>
            <person name="Vyverman W."/>
            <person name="Willis A."/>
            <person name="Wyrwicz L.S."/>
            <person name="Rokhsar D.S."/>
            <person name="Weissenbach J."/>
            <person name="Armbrust E.V."/>
            <person name="Green B.R."/>
            <person name="Van de Peer Y."/>
            <person name="Grigoriev I.V."/>
        </authorList>
    </citation>
    <scope>NUCLEOTIDE SEQUENCE [LARGE SCALE GENOMIC DNA]</scope>
    <source>
        <strain evidence="3 4">CCMP1335</strain>
    </source>
</reference>